<name>A0ABD6CSZ8_9EURY</name>
<dbReference type="InterPro" id="IPR023631">
    <property type="entry name" value="Amidase_dom"/>
</dbReference>
<sequence length="495" mass="51961">MNARIPETTVGAIHEAMRAGDLTSRELVERYTTRIDRYDRTGPELNGVVTVNSAATARAAELDERLAREGLIGPLHGIPILVKDQALTAGLRTTFGSEAFDDYVPETDATVVSKLRDAGAIILGKTNLPDWAAGDAGVSSVQGRTKNPYALDRDPGGSSAGTGAAVAANLCTVGIGEDTGGSIRVPASCCNLFGIRVTTGLISRAGFSPLVPRQDTPGPMARTVADLARVLDVLVGYDPQDRATSVTQIAGGGSYLDAVETGDLDGVRLGVVRQAFGDDERSAPVTAVVEDAMATLSAAGAELVDAVSIPELDARLDETWLYGVRSRAALDDFLDGLEGAPVDGYGDLYERGLYNEGQELLDVIAEGPAEPTARLDYWRKVAAQTDLRQAILAVHSEHDLDALVFPDVKIVPRPAERIGAGARASSAETYMTNTYIASQSSCPAVSMPGGFTDDGLPVGVELVAPPYRERRLLAIAAAYESVAETRAPPSTAPAL</sequence>
<gene>
    <name evidence="2" type="ORF">ACFSBJ_01300</name>
</gene>
<dbReference type="EMBL" id="JBHUDL010000004">
    <property type="protein sequence ID" value="MFD1632387.1"/>
    <property type="molecule type" value="Genomic_DNA"/>
</dbReference>
<dbReference type="SUPFAM" id="SSF75304">
    <property type="entry name" value="Amidase signature (AS) enzymes"/>
    <property type="match status" value="1"/>
</dbReference>
<feature type="domain" description="Amidase" evidence="1">
    <location>
        <begin position="27"/>
        <end position="473"/>
    </location>
</feature>
<evidence type="ECO:0000259" key="1">
    <source>
        <dbReference type="Pfam" id="PF01425"/>
    </source>
</evidence>
<proteinExistence type="predicted"/>
<comment type="caution">
    <text evidence="2">The sequence shown here is derived from an EMBL/GenBank/DDBJ whole genome shotgun (WGS) entry which is preliminary data.</text>
</comment>
<dbReference type="InterPro" id="IPR036928">
    <property type="entry name" value="AS_sf"/>
</dbReference>
<accession>A0ABD6CSZ8</accession>
<dbReference type="AlphaFoldDB" id="A0ABD6CSZ8"/>
<dbReference type="Proteomes" id="UP001597075">
    <property type="component" value="Unassembled WGS sequence"/>
</dbReference>
<reference evidence="2 3" key="1">
    <citation type="journal article" date="2019" name="Int. J. Syst. Evol. Microbiol.">
        <title>The Global Catalogue of Microorganisms (GCM) 10K type strain sequencing project: providing services to taxonomists for standard genome sequencing and annotation.</title>
        <authorList>
            <consortium name="The Broad Institute Genomics Platform"/>
            <consortium name="The Broad Institute Genome Sequencing Center for Infectious Disease"/>
            <person name="Wu L."/>
            <person name="Ma J."/>
        </authorList>
    </citation>
    <scope>NUCLEOTIDE SEQUENCE [LARGE SCALE GENOMIC DNA]</scope>
    <source>
        <strain evidence="2 3">CGMCC 1.10594</strain>
    </source>
</reference>
<dbReference type="RefSeq" id="WP_256406316.1">
    <property type="nucleotide sequence ID" value="NZ_CP187151.1"/>
</dbReference>
<protein>
    <submittedName>
        <fullName evidence="2">Amidase</fullName>
    </submittedName>
</protein>
<organism evidence="2 3">
    <name type="scientific">Haloplanus ruber</name>
    <dbReference type="NCBI Taxonomy" id="869892"/>
    <lineage>
        <taxon>Archaea</taxon>
        <taxon>Methanobacteriati</taxon>
        <taxon>Methanobacteriota</taxon>
        <taxon>Stenosarchaea group</taxon>
        <taxon>Halobacteria</taxon>
        <taxon>Halobacteriales</taxon>
        <taxon>Haloferacaceae</taxon>
        <taxon>Haloplanus</taxon>
    </lineage>
</organism>
<evidence type="ECO:0000313" key="3">
    <source>
        <dbReference type="Proteomes" id="UP001597075"/>
    </source>
</evidence>
<dbReference type="PANTHER" id="PTHR42678:SF34">
    <property type="entry name" value="OS04G0183300 PROTEIN"/>
    <property type="match status" value="1"/>
</dbReference>
<dbReference type="PANTHER" id="PTHR42678">
    <property type="entry name" value="AMIDASE"/>
    <property type="match status" value="1"/>
</dbReference>
<keyword evidence="3" id="KW-1185">Reference proteome</keyword>
<dbReference type="Pfam" id="PF01425">
    <property type="entry name" value="Amidase"/>
    <property type="match status" value="1"/>
</dbReference>
<evidence type="ECO:0000313" key="2">
    <source>
        <dbReference type="EMBL" id="MFD1632387.1"/>
    </source>
</evidence>
<dbReference type="Gene3D" id="3.90.1300.10">
    <property type="entry name" value="Amidase signature (AS) domain"/>
    <property type="match status" value="1"/>
</dbReference>